<dbReference type="PANTHER" id="PTHR43471">
    <property type="entry name" value="ABC TRANSPORTER PERMEASE"/>
    <property type="match status" value="1"/>
</dbReference>
<feature type="transmembrane region" description="Helical" evidence="1">
    <location>
        <begin position="187"/>
        <end position="206"/>
    </location>
</feature>
<protein>
    <submittedName>
        <fullName evidence="2">ABC-2 type transporter family protein</fullName>
    </submittedName>
</protein>
<feature type="transmembrane region" description="Helical" evidence="1">
    <location>
        <begin position="238"/>
        <end position="258"/>
    </location>
</feature>
<evidence type="ECO:0000313" key="3">
    <source>
        <dbReference type="Proteomes" id="UP000031366"/>
    </source>
</evidence>
<dbReference type="OrthoDB" id="9800309at2"/>
<name>A0A0C1R428_9CLOT</name>
<keyword evidence="3" id="KW-1185">Reference proteome</keyword>
<sequence>MNIFIREIKANRKSLILWCIGVILMVVAGMGKYGVVSSSGEYMNDIISSMPKSLQVMFGTASFDLSKASGFYGVIFSYLVLMATIHASMLGANIISKEERDKTAEFLMVKPISRNKVITSKLLAAFFNIAILNIITLISSITIVKYYAKGEGIASEIVVLTIGMFILQLIFLTIGTGIAAISKNPKIATTASTGILLITFILSMIVDMNGNLDGLKYIIPFKYYEAKNLMFGGGFEPAFVILSVIIIAVLLCTTYVFYRKRDLNV</sequence>
<feature type="transmembrane region" description="Helical" evidence="1">
    <location>
        <begin position="71"/>
        <end position="92"/>
    </location>
</feature>
<keyword evidence="1" id="KW-0472">Membrane</keyword>
<dbReference type="EMBL" id="AYSO01000020">
    <property type="protein sequence ID" value="KIE45256.1"/>
    <property type="molecule type" value="Genomic_DNA"/>
</dbReference>
<organism evidence="2 3">
    <name type="scientific">Clostridium argentinense CDC 2741</name>
    <dbReference type="NCBI Taxonomy" id="1418104"/>
    <lineage>
        <taxon>Bacteria</taxon>
        <taxon>Bacillati</taxon>
        <taxon>Bacillota</taxon>
        <taxon>Clostridia</taxon>
        <taxon>Eubacteriales</taxon>
        <taxon>Clostridiaceae</taxon>
        <taxon>Clostridium</taxon>
    </lineage>
</organism>
<accession>A0A0C1R428</accession>
<feature type="transmembrane region" description="Helical" evidence="1">
    <location>
        <begin position="153"/>
        <end position="175"/>
    </location>
</feature>
<dbReference type="GO" id="GO:0140359">
    <property type="term" value="F:ABC-type transporter activity"/>
    <property type="evidence" value="ECO:0007669"/>
    <property type="project" value="InterPro"/>
</dbReference>
<dbReference type="Pfam" id="PF12679">
    <property type="entry name" value="ABC2_membrane_2"/>
    <property type="match status" value="1"/>
</dbReference>
<keyword evidence="1" id="KW-0812">Transmembrane</keyword>
<reference evidence="2 3" key="1">
    <citation type="journal article" date="2015" name="Infect. Genet. Evol.">
        <title>Genomic sequences of six botulinum neurotoxin-producing strains representing three clostridial species illustrate the mobility and diversity of botulinum neurotoxin genes.</title>
        <authorList>
            <person name="Smith T.J."/>
            <person name="Hill K.K."/>
            <person name="Xie G."/>
            <person name="Foley B.T."/>
            <person name="Williamson C.H."/>
            <person name="Foster J.T."/>
            <person name="Johnson S.L."/>
            <person name="Chertkov O."/>
            <person name="Teshima H."/>
            <person name="Gibbons H.S."/>
            <person name="Johnsky L.A."/>
            <person name="Karavis M.A."/>
            <person name="Smith L.A."/>
        </authorList>
    </citation>
    <scope>NUCLEOTIDE SEQUENCE [LARGE SCALE GENOMIC DNA]</scope>
    <source>
        <strain evidence="2 3">CDC 2741</strain>
    </source>
</reference>
<dbReference type="AlphaFoldDB" id="A0A0C1R428"/>
<proteinExistence type="predicted"/>
<dbReference type="STRING" id="29341.RSJ17_18330"/>
<keyword evidence="1" id="KW-1133">Transmembrane helix</keyword>
<dbReference type="RefSeq" id="WP_039635868.1">
    <property type="nucleotide sequence ID" value="NZ_AYSO01000020.1"/>
</dbReference>
<feature type="transmembrane region" description="Helical" evidence="1">
    <location>
        <begin position="122"/>
        <end position="147"/>
    </location>
</feature>
<gene>
    <name evidence="2" type="ORF">U732_168</name>
</gene>
<comment type="caution">
    <text evidence="2">The sequence shown here is derived from an EMBL/GenBank/DDBJ whole genome shotgun (WGS) entry which is preliminary data.</text>
</comment>
<dbReference type="GO" id="GO:0005886">
    <property type="term" value="C:plasma membrane"/>
    <property type="evidence" value="ECO:0007669"/>
    <property type="project" value="UniProtKB-SubCell"/>
</dbReference>
<feature type="transmembrane region" description="Helical" evidence="1">
    <location>
        <begin position="15"/>
        <end position="35"/>
    </location>
</feature>
<evidence type="ECO:0000256" key="1">
    <source>
        <dbReference type="SAM" id="Phobius"/>
    </source>
</evidence>
<dbReference type="Proteomes" id="UP000031366">
    <property type="component" value="Unassembled WGS sequence"/>
</dbReference>
<evidence type="ECO:0000313" key="2">
    <source>
        <dbReference type="EMBL" id="KIE45256.1"/>
    </source>
</evidence>
<dbReference type="PANTHER" id="PTHR43471:SF12">
    <property type="entry name" value="HYPOTHETICAL MEMBRANE PROTEIN, CONSERVED"/>
    <property type="match status" value="1"/>
</dbReference>